<evidence type="ECO:0000313" key="2">
    <source>
        <dbReference type="Proteomes" id="UP000036681"/>
    </source>
</evidence>
<protein>
    <submittedName>
        <fullName evidence="3">Transmembrane protein</fullName>
    </submittedName>
</protein>
<accession>A0A0M3HIT2</accession>
<name>A0A0M3HIT2_ASCLU</name>
<keyword evidence="1" id="KW-0812">Transmembrane</keyword>
<evidence type="ECO:0000313" key="3">
    <source>
        <dbReference type="WBParaSite" id="ALUE_0000142701-mRNA-1"/>
    </source>
</evidence>
<dbReference type="AlphaFoldDB" id="A0A0M3HIT2"/>
<sequence length="69" mass="8085">MNREQEYVARITALELELKNTQQVALFGCFFLIYSSLAYFFQNITSLKLFPNASLKSFEICDMMIQFSK</sequence>
<keyword evidence="2" id="KW-1185">Reference proteome</keyword>
<feature type="transmembrane region" description="Helical" evidence="1">
    <location>
        <begin position="24"/>
        <end position="41"/>
    </location>
</feature>
<organism evidence="2 3">
    <name type="scientific">Ascaris lumbricoides</name>
    <name type="common">Giant roundworm</name>
    <dbReference type="NCBI Taxonomy" id="6252"/>
    <lineage>
        <taxon>Eukaryota</taxon>
        <taxon>Metazoa</taxon>
        <taxon>Ecdysozoa</taxon>
        <taxon>Nematoda</taxon>
        <taxon>Chromadorea</taxon>
        <taxon>Rhabditida</taxon>
        <taxon>Spirurina</taxon>
        <taxon>Ascaridomorpha</taxon>
        <taxon>Ascaridoidea</taxon>
        <taxon>Ascarididae</taxon>
        <taxon>Ascaris</taxon>
    </lineage>
</organism>
<dbReference type="Proteomes" id="UP000036681">
    <property type="component" value="Unplaced"/>
</dbReference>
<reference evidence="3" key="1">
    <citation type="submission" date="2017-02" db="UniProtKB">
        <authorList>
            <consortium name="WormBaseParasite"/>
        </authorList>
    </citation>
    <scope>IDENTIFICATION</scope>
</reference>
<keyword evidence="1" id="KW-0472">Membrane</keyword>
<evidence type="ECO:0000256" key="1">
    <source>
        <dbReference type="SAM" id="Phobius"/>
    </source>
</evidence>
<keyword evidence="1" id="KW-1133">Transmembrane helix</keyword>
<dbReference type="WBParaSite" id="ALUE_0000142701-mRNA-1">
    <property type="protein sequence ID" value="ALUE_0000142701-mRNA-1"/>
    <property type="gene ID" value="ALUE_0000142701"/>
</dbReference>
<proteinExistence type="predicted"/>